<evidence type="ECO:0000313" key="1">
    <source>
        <dbReference type="EMBL" id="CAA9230908.1"/>
    </source>
</evidence>
<feature type="non-terminal residue" evidence="1">
    <location>
        <position position="60"/>
    </location>
</feature>
<name>A0A6J4HRE5_9CHLR</name>
<gene>
    <name evidence="1" type="ORF">AVDCRST_MAG77-1207</name>
</gene>
<dbReference type="EMBL" id="CADCTC010000063">
    <property type="protein sequence ID" value="CAA9230908.1"/>
    <property type="molecule type" value="Genomic_DNA"/>
</dbReference>
<accession>A0A6J4HRE5</accession>
<protein>
    <submittedName>
        <fullName evidence="1">Uncharacterized protein</fullName>
    </submittedName>
</protein>
<proteinExistence type="predicted"/>
<reference evidence="1" key="1">
    <citation type="submission" date="2020-02" db="EMBL/GenBank/DDBJ databases">
        <authorList>
            <person name="Meier V. D."/>
        </authorList>
    </citation>
    <scope>NUCLEOTIDE SEQUENCE</scope>
    <source>
        <strain evidence="1">AVDCRST_MAG77</strain>
    </source>
</reference>
<feature type="non-terminal residue" evidence="1">
    <location>
        <position position="1"/>
    </location>
</feature>
<organism evidence="1">
    <name type="scientific">uncultured Chloroflexota bacterium</name>
    <dbReference type="NCBI Taxonomy" id="166587"/>
    <lineage>
        <taxon>Bacteria</taxon>
        <taxon>Bacillati</taxon>
        <taxon>Chloroflexota</taxon>
        <taxon>environmental samples</taxon>
    </lineage>
</organism>
<dbReference type="AlphaFoldDB" id="A0A6J4HRE5"/>
<sequence length="60" mass="6499">IACPHHPCRAAHLECHVSGGPTQCGEACESRHIASGRGRYVRTPFSCRRGAGSNWQLGRL</sequence>